<feature type="compositionally biased region" description="Polar residues" evidence="1">
    <location>
        <begin position="27"/>
        <end position="36"/>
    </location>
</feature>
<feature type="region of interest" description="Disordered" evidence="1">
    <location>
        <begin position="1"/>
        <end position="37"/>
    </location>
</feature>
<feature type="compositionally biased region" description="Polar residues" evidence="1">
    <location>
        <begin position="1"/>
        <end position="13"/>
    </location>
</feature>
<evidence type="ECO:0000313" key="3">
    <source>
        <dbReference type="Proteomes" id="UP000536275"/>
    </source>
</evidence>
<dbReference type="EMBL" id="JABWAD010000016">
    <property type="protein sequence ID" value="KAF6071716.1"/>
    <property type="molecule type" value="Genomic_DNA"/>
</dbReference>
<evidence type="ECO:0000313" key="2">
    <source>
        <dbReference type="EMBL" id="KAF6071716.1"/>
    </source>
</evidence>
<name>A0A8H6C4A1_CANAX</name>
<organism evidence="2 3">
    <name type="scientific">Candida albicans</name>
    <name type="common">Yeast</name>
    <dbReference type="NCBI Taxonomy" id="5476"/>
    <lineage>
        <taxon>Eukaryota</taxon>
        <taxon>Fungi</taxon>
        <taxon>Dikarya</taxon>
        <taxon>Ascomycota</taxon>
        <taxon>Saccharomycotina</taxon>
        <taxon>Pichiomycetes</taxon>
        <taxon>Debaryomycetaceae</taxon>
        <taxon>Candida/Lodderomyces clade</taxon>
        <taxon>Candida</taxon>
    </lineage>
</organism>
<sequence>MMTSDNTSKISNQSISRSPSPVASSINRSNNSTPLSSCERPISLEIYRRVPTPPSPQLSLMSSFNVDFDSVNLDNDFQLQINPTAVPNDIIKESNVVEKVMGFFKKREDVDPKQSNVKPIKKKRSLGCLNFFKRDDANESIHQPTKSILKSKINKNYEAEQSKCKCEESLDFEEFMGRFEYTEQLKNSNDEALSMLRMEQVRNYFYHV</sequence>
<dbReference type="AlphaFoldDB" id="A0A8H6C4A1"/>
<protein>
    <submittedName>
        <fullName evidence="2">Uncharacterized protein</fullName>
    </submittedName>
</protein>
<proteinExistence type="predicted"/>
<gene>
    <name evidence="2" type="ORF">FOB64_001419</name>
</gene>
<comment type="caution">
    <text evidence="2">The sequence shown here is derived from an EMBL/GenBank/DDBJ whole genome shotgun (WGS) entry which is preliminary data.</text>
</comment>
<feature type="compositionally biased region" description="Low complexity" evidence="1">
    <location>
        <begin position="14"/>
        <end position="26"/>
    </location>
</feature>
<evidence type="ECO:0000256" key="1">
    <source>
        <dbReference type="SAM" id="MobiDB-lite"/>
    </source>
</evidence>
<reference evidence="2 3" key="1">
    <citation type="submission" date="2020-03" db="EMBL/GenBank/DDBJ databases">
        <title>FDA dAtabase for Regulatory Grade micrObial Sequences (FDA-ARGOS): Supporting development and validation of Infectious Disease Dx tests.</title>
        <authorList>
            <person name="Campos J."/>
            <person name="Goldberg B."/>
            <person name="Tallon L."/>
            <person name="Sadzewicz L."/>
            <person name="Vavikolanu K."/>
            <person name="Mehta A."/>
            <person name="Aluvathingal J."/>
            <person name="Nadendla S."/>
            <person name="Nandy P."/>
            <person name="Geyer C."/>
            <person name="Yan Y."/>
            <person name="Sichtig H."/>
        </authorList>
    </citation>
    <scope>NUCLEOTIDE SEQUENCE [LARGE SCALE GENOMIC DNA]</scope>
    <source>
        <strain evidence="2 3">FDAARGOS_656</strain>
    </source>
</reference>
<dbReference type="Proteomes" id="UP000536275">
    <property type="component" value="Unassembled WGS sequence"/>
</dbReference>
<accession>A0A8H6C4A1</accession>